<protein>
    <submittedName>
        <fullName evidence="8">Helix-turn-helix domain-containing protein</fullName>
    </submittedName>
</protein>
<dbReference type="PANTHER" id="PTHR46796:SF6">
    <property type="entry name" value="ARAC SUBFAMILY"/>
    <property type="match status" value="1"/>
</dbReference>
<dbReference type="EMBL" id="VAUO01000004">
    <property type="protein sequence ID" value="TLP61231.1"/>
    <property type="molecule type" value="Genomic_DNA"/>
</dbReference>
<reference evidence="8 9" key="1">
    <citation type="submission" date="2019-05" db="EMBL/GenBank/DDBJ databases">
        <title>Pseudomonas sp. SC006 isolated from lettuce that can produce HBGAs.</title>
        <authorList>
            <person name="Wang D."/>
            <person name="Liao N."/>
            <person name="Liu D."/>
            <person name="Zhang Z."/>
            <person name="Zou S."/>
        </authorList>
    </citation>
    <scope>NUCLEOTIDE SEQUENCE [LARGE SCALE GENOMIC DNA]</scope>
    <source>
        <strain evidence="8 9">SC006</strain>
    </source>
</reference>
<keyword evidence="9" id="KW-1185">Reference proteome</keyword>
<comment type="caution">
    <text evidence="8">The sequence shown here is derived from an EMBL/GenBank/DDBJ whole genome shotgun (WGS) entry which is preliminary data.</text>
</comment>
<evidence type="ECO:0000256" key="6">
    <source>
        <dbReference type="ARBA" id="ARBA00037345"/>
    </source>
</evidence>
<comment type="function">
    <text evidence="6">Regulatory protein of the TOL plasmid xyl operons. XylS activates the xylXYZLTEGFJQKIH operon required for the degradation of toluene, m-xylene and p-xylene.</text>
</comment>
<dbReference type="PANTHER" id="PTHR46796">
    <property type="entry name" value="HTH-TYPE TRANSCRIPTIONAL ACTIVATOR RHAS-RELATED"/>
    <property type="match status" value="1"/>
</dbReference>
<name>A0A5R8Z6G9_9PSED</name>
<proteinExistence type="predicted"/>
<evidence type="ECO:0000256" key="1">
    <source>
        <dbReference type="ARBA" id="ARBA00004496"/>
    </source>
</evidence>
<dbReference type="SUPFAM" id="SSF51215">
    <property type="entry name" value="Regulatory protein AraC"/>
    <property type="match status" value="1"/>
</dbReference>
<dbReference type="InterPro" id="IPR050204">
    <property type="entry name" value="AraC_XylS_family_regulators"/>
</dbReference>
<dbReference type="GO" id="GO:0043565">
    <property type="term" value="F:sequence-specific DNA binding"/>
    <property type="evidence" value="ECO:0007669"/>
    <property type="project" value="InterPro"/>
</dbReference>
<sequence>MPPKRQVPTYVMQERCELMDFHIRDARGRPAETAPHRHAYFQIQINLGGDTVQHIGAAQRPFTRHTLAFILPHRVHVIPHPPESDFVVINFSQTFLLPHLDCDPMDLEDVSILLAPELSPFRFQEHLDFHLDPTQFSQVLALIEQMRELDANRGFGSREMLKGLLLQLIGRVCSLYAEPLRQLAESNAAEHSRRAALGRMSDYLRRHIDDPDLNLPKVAAATYLAPSYLTHWLRKEVGKTFSELVLERRMHAARNYLLNGSRPVGEVARLCGFADEAYFSRRFRQIHGLPPGQFRRQQRDPDTPQAITLDSDACRVGVHG</sequence>
<comment type="subcellular location">
    <subcellularLocation>
        <location evidence="1">Cytoplasm</location>
    </subcellularLocation>
</comment>
<dbReference type="Pfam" id="PF12833">
    <property type="entry name" value="HTH_18"/>
    <property type="match status" value="1"/>
</dbReference>
<dbReference type="InterPro" id="IPR009057">
    <property type="entry name" value="Homeodomain-like_sf"/>
</dbReference>
<dbReference type="RefSeq" id="WP_138219583.1">
    <property type="nucleotide sequence ID" value="NZ_VAUO01000004.1"/>
</dbReference>
<dbReference type="GO" id="GO:0009893">
    <property type="term" value="P:positive regulation of metabolic process"/>
    <property type="evidence" value="ECO:0007669"/>
    <property type="project" value="UniProtKB-ARBA"/>
</dbReference>
<evidence type="ECO:0000259" key="7">
    <source>
        <dbReference type="PROSITE" id="PS01124"/>
    </source>
</evidence>
<keyword evidence="4" id="KW-0010">Activator</keyword>
<dbReference type="OrthoDB" id="1050625at2"/>
<evidence type="ECO:0000256" key="3">
    <source>
        <dbReference type="ARBA" id="ARBA00023125"/>
    </source>
</evidence>
<organism evidence="8 9">
    <name type="scientific">Pseudomonas mosselii</name>
    <dbReference type="NCBI Taxonomy" id="78327"/>
    <lineage>
        <taxon>Bacteria</taxon>
        <taxon>Pseudomonadati</taxon>
        <taxon>Pseudomonadota</taxon>
        <taxon>Gammaproteobacteria</taxon>
        <taxon>Pseudomonadales</taxon>
        <taxon>Pseudomonadaceae</taxon>
        <taxon>Pseudomonas</taxon>
    </lineage>
</organism>
<dbReference type="InterPro" id="IPR018060">
    <property type="entry name" value="HTH_AraC"/>
</dbReference>
<dbReference type="GO" id="GO:0003700">
    <property type="term" value="F:DNA-binding transcription factor activity"/>
    <property type="evidence" value="ECO:0007669"/>
    <property type="project" value="InterPro"/>
</dbReference>
<evidence type="ECO:0000313" key="9">
    <source>
        <dbReference type="Proteomes" id="UP000309819"/>
    </source>
</evidence>
<gene>
    <name evidence="8" type="ORF">FEM01_11640</name>
</gene>
<dbReference type="AlphaFoldDB" id="A0A5R8Z6G9"/>
<dbReference type="InterPro" id="IPR020449">
    <property type="entry name" value="Tscrpt_reg_AraC-type_HTH"/>
</dbReference>
<dbReference type="Gene3D" id="1.10.10.60">
    <property type="entry name" value="Homeodomain-like"/>
    <property type="match status" value="2"/>
</dbReference>
<dbReference type="SMART" id="SM00342">
    <property type="entry name" value="HTH_ARAC"/>
    <property type="match status" value="1"/>
</dbReference>
<dbReference type="Proteomes" id="UP000309819">
    <property type="component" value="Unassembled WGS sequence"/>
</dbReference>
<dbReference type="PROSITE" id="PS01124">
    <property type="entry name" value="HTH_ARAC_FAMILY_2"/>
    <property type="match status" value="1"/>
</dbReference>
<evidence type="ECO:0000256" key="4">
    <source>
        <dbReference type="ARBA" id="ARBA00023159"/>
    </source>
</evidence>
<dbReference type="PRINTS" id="PR00032">
    <property type="entry name" value="HTHARAC"/>
</dbReference>
<keyword evidence="3" id="KW-0238">DNA-binding</keyword>
<evidence type="ECO:0000313" key="8">
    <source>
        <dbReference type="EMBL" id="TLP61231.1"/>
    </source>
</evidence>
<dbReference type="InterPro" id="IPR037923">
    <property type="entry name" value="HTH-like"/>
</dbReference>
<dbReference type="InterPro" id="IPR018062">
    <property type="entry name" value="HTH_AraC-typ_CS"/>
</dbReference>
<dbReference type="PROSITE" id="PS00041">
    <property type="entry name" value="HTH_ARAC_FAMILY_1"/>
    <property type="match status" value="1"/>
</dbReference>
<feature type="domain" description="HTH araC/xylS-type" evidence="7">
    <location>
        <begin position="198"/>
        <end position="297"/>
    </location>
</feature>
<evidence type="ECO:0000256" key="5">
    <source>
        <dbReference type="ARBA" id="ARBA00023163"/>
    </source>
</evidence>
<dbReference type="SUPFAM" id="SSF46689">
    <property type="entry name" value="Homeodomain-like"/>
    <property type="match status" value="1"/>
</dbReference>
<keyword evidence="5" id="KW-0804">Transcription</keyword>
<dbReference type="GO" id="GO:0005737">
    <property type="term" value="C:cytoplasm"/>
    <property type="evidence" value="ECO:0007669"/>
    <property type="project" value="UniProtKB-SubCell"/>
</dbReference>
<keyword evidence="2" id="KW-0805">Transcription regulation</keyword>
<accession>A0A5R8Z6G9</accession>
<evidence type="ECO:0000256" key="2">
    <source>
        <dbReference type="ARBA" id="ARBA00023015"/>
    </source>
</evidence>